<proteinExistence type="predicted"/>
<protein>
    <recommendedName>
        <fullName evidence="3">HNH endonuclease</fullName>
    </recommendedName>
</protein>
<dbReference type="EMBL" id="CP108313">
    <property type="protein sequence ID" value="WTW70849.1"/>
    <property type="molecule type" value="Genomic_DNA"/>
</dbReference>
<accession>A0AAU2VU26</accession>
<evidence type="ECO:0000313" key="2">
    <source>
        <dbReference type="EMBL" id="WTW70849.1"/>
    </source>
</evidence>
<sequence>MICDRCGRPMTADESSAYDIPGATGPGVTITVHRELCTPPPRPRAYTYPSH</sequence>
<name>A0AAU2VU26_9ACTN</name>
<gene>
    <name evidence="2" type="ORF">OG398_22590</name>
</gene>
<evidence type="ECO:0000256" key="1">
    <source>
        <dbReference type="SAM" id="MobiDB-lite"/>
    </source>
</evidence>
<evidence type="ECO:0008006" key="3">
    <source>
        <dbReference type="Google" id="ProtNLM"/>
    </source>
</evidence>
<dbReference type="AlphaFoldDB" id="A0AAU2VU26"/>
<feature type="region of interest" description="Disordered" evidence="1">
    <location>
        <begin position="1"/>
        <end position="22"/>
    </location>
</feature>
<reference evidence="2" key="1">
    <citation type="submission" date="2022-10" db="EMBL/GenBank/DDBJ databases">
        <title>The complete genomes of actinobacterial strains from the NBC collection.</title>
        <authorList>
            <person name="Joergensen T.S."/>
            <person name="Alvarez Arevalo M."/>
            <person name="Sterndorff E.B."/>
            <person name="Faurdal D."/>
            <person name="Vuksanovic O."/>
            <person name="Mourched A.-S."/>
            <person name="Charusanti P."/>
            <person name="Shaw S."/>
            <person name="Blin K."/>
            <person name="Weber T."/>
        </authorList>
    </citation>
    <scope>NUCLEOTIDE SEQUENCE</scope>
    <source>
        <strain evidence="2">NBC_00008</strain>
    </source>
</reference>
<organism evidence="2">
    <name type="scientific">Streptomyces sp. NBC_00008</name>
    <dbReference type="NCBI Taxonomy" id="2903610"/>
    <lineage>
        <taxon>Bacteria</taxon>
        <taxon>Bacillati</taxon>
        <taxon>Actinomycetota</taxon>
        <taxon>Actinomycetes</taxon>
        <taxon>Kitasatosporales</taxon>
        <taxon>Streptomycetaceae</taxon>
        <taxon>Streptomyces</taxon>
    </lineage>
</organism>